<dbReference type="Proteomes" id="UP000192596">
    <property type="component" value="Unassembled WGS sequence"/>
</dbReference>
<dbReference type="EMBL" id="NAJO01000002">
    <property type="protein sequence ID" value="OQO14269.1"/>
    <property type="molecule type" value="Genomic_DNA"/>
</dbReference>
<name>A0A1V8TSD7_9PEZI</name>
<evidence type="ECO:0000313" key="3">
    <source>
        <dbReference type="Proteomes" id="UP000192596"/>
    </source>
</evidence>
<sequence length="53" mass="6026">MFRKLFARLKDRLTPPPPPSTAAGSRLAFEEDKETLNKGLPLKRTTGGKRDWE</sequence>
<evidence type="ECO:0000256" key="1">
    <source>
        <dbReference type="SAM" id="MobiDB-lite"/>
    </source>
</evidence>
<gene>
    <name evidence="2" type="ORF">B0A48_01145</name>
</gene>
<organism evidence="2 3">
    <name type="scientific">Cryoendolithus antarcticus</name>
    <dbReference type="NCBI Taxonomy" id="1507870"/>
    <lineage>
        <taxon>Eukaryota</taxon>
        <taxon>Fungi</taxon>
        <taxon>Dikarya</taxon>
        <taxon>Ascomycota</taxon>
        <taxon>Pezizomycotina</taxon>
        <taxon>Dothideomycetes</taxon>
        <taxon>Dothideomycetidae</taxon>
        <taxon>Cladosporiales</taxon>
        <taxon>Cladosporiaceae</taxon>
        <taxon>Cryoendolithus</taxon>
    </lineage>
</organism>
<protein>
    <submittedName>
        <fullName evidence="2">Uncharacterized protein</fullName>
    </submittedName>
</protein>
<dbReference type="InParanoid" id="A0A1V8TSD7"/>
<reference evidence="3" key="1">
    <citation type="submission" date="2017-03" db="EMBL/GenBank/DDBJ databases">
        <title>Genomes of endolithic fungi from Antarctica.</title>
        <authorList>
            <person name="Coleine C."/>
            <person name="Masonjones S."/>
            <person name="Stajich J.E."/>
        </authorList>
    </citation>
    <scope>NUCLEOTIDE SEQUENCE [LARGE SCALE GENOMIC DNA]</scope>
    <source>
        <strain evidence="3">CCFEE 5527</strain>
    </source>
</reference>
<keyword evidence="3" id="KW-1185">Reference proteome</keyword>
<comment type="caution">
    <text evidence="2">The sequence shown here is derived from an EMBL/GenBank/DDBJ whole genome shotgun (WGS) entry which is preliminary data.</text>
</comment>
<evidence type="ECO:0000313" key="2">
    <source>
        <dbReference type="EMBL" id="OQO14269.1"/>
    </source>
</evidence>
<proteinExistence type="predicted"/>
<dbReference type="AlphaFoldDB" id="A0A1V8TSD7"/>
<feature type="region of interest" description="Disordered" evidence="1">
    <location>
        <begin position="9"/>
        <end position="53"/>
    </location>
</feature>
<accession>A0A1V8TSD7</accession>